<accession>A0A1C5J1C8</accession>
<reference evidence="4" key="1">
    <citation type="submission" date="2016-06" db="EMBL/GenBank/DDBJ databases">
        <authorList>
            <person name="Varghese N."/>
            <person name="Submissions Spin"/>
        </authorList>
    </citation>
    <scope>NUCLEOTIDE SEQUENCE [LARGE SCALE GENOMIC DNA]</scope>
    <source>
        <strain evidence="4">DSM 45161</strain>
    </source>
</reference>
<organism evidence="3 4">
    <name type="scientific">Micromonospora coxensis</name>
    <dbReference type="NCBI Taxonomy" id="356852"/>
    <lineage>
        <taxon>Bacteria</taxon>
        <taxon>Bacillati</taxon>
        <taxon>Actinomycetota</taxon>
        <taxon>Actinomycetes</taxon>
        <taxon>Micromonosporales</taxon>
        <taxon>Micromonosporaceae</taxon>
        <taxon>Micromonospora</taxon>
    </lineage>
</organism>
<dbReference type="Proteomes" id="UP000198215">
    <property type="component" value="Chromosome I"/>
</dbReference>
<evidence type="ECO:0000313" key="4">
    <source>
        <dbReference type="Proteomes" id="UP000198215"/>
    </source>
</evidence>
<keyword evidence="2" id="KW-0472">Membrane</keyword>
<keyword evidence="4" id="KW-1185">Reference proteome</keyword>
<evidence type="ECO:0000256" key="2">
    <source>
        <dbReference type="SAM" id="Phobius"/>
    </source>
</evidence>
<feature type="compositionally biased region" description="Low complexity" evidence="1">
    <location>
        <begin position="39"/>
        <end position="49"/>
    </location>
</feature>
<proteinExistence type="predicted"/>
<evidence type="ECO:0000256" key="1">
    <source>
        <dbReference type="SAM" id="MobiDB-lite"/>
    </source>
</evidence>
<dbReference type="EMBL" id="LT607753">
    <property type="protein sequence ID" value="SCG64384.1"/>
    <property type="molecule type" value="Genomic_DNA"/>
</dbReference>
<name>A0A1C5J1C8_9ACTN</name>
<feature type="transmembrane region" description="Helical" evidence="2">
    <location>
        <begin position="106"/>
        <end position="129"/>
    </location>
</feature>
<feature type="region of interest" description="Disordered" evidence="1">
    <location>
        <begin position="29"/>
        <end position="49"/>
    </location>
</feature>
<sequence>MATTGWWTRLLLLVCTLLGLAAMHTIGHGGHGSGHPDGHAVAQGPVPPAGAHVTAAEVRVERPGTPAVAGAATTTTVVPVAGDGCPDDGCRHGAALPAGDPDGHPGAWGVCLAVLGTLTVTLLLAALLLRWGRPRSGAHHPAGRWVGSRAPPGRPVGLRLATVSVLRR</sequence>
<keyword evidence="2" id="KW-1133">Transmembrane helix</keyword>
<evidence type="ECO:0000313" key="3">
    <source>
        <dbReference type="EMBL" id="SCG64384.1"/>
    </source>
</evidence>
<gene>
    <name evidence="3" type="ORF">GA0070614_3798</name>
</gene>
<dbReference type="AlphaFoldDB" id="A0A1C5J1C8"/>
<keyword evidence="2" id="KW-0812">Transmembrane</keyword>
<protein>
    <submittedName>
        <fullName evidence="3">Uncharacterized protein</fullName>
    </submittedName>
</protein>